<feature type="transmembrane region" description="Helical" evidence="1">
    <location>
        <begin position="452"/>
        <end position="469"/>
    </location>
</feature>
<proteinExistence type="predicted"/>
<reference evidence="3" key="1">
    <citation type="submission" date="2020-05" db="EMBL/GenBank/DDBJ databases">
        <authorList>
            <person name="Chiriac C."/>
            <person name="Salcher M."/>
            <person name="Ghai R."/>
            <person name="Kavagutti S V."/>
        </authorList>
    </citation>
    <scope>NUCLEOTIDE SEQUENCE</scope>
</reference>
<feature type="transmembrane region" description="Helical" evidence="1">
    <location>
        <begin position="53"/>
        <end position="72"/>
    </location>
</feature>
<dbReference type="EMBL" id="CAFBMR010000036">
    <property type="protein sequence ID" value="CAB4914288.1"/>
    <property type="molecule type" value="Genomic_DNA"/>
</dbReference>
<dbReference type="Pfam" id="PF02518">
    <property type="entry name" value="HATPase_c"/>
    <property type="match status" value="1"/>
</dbReference>
<gene>
    <name evidence="3" type="ORF">UFOPK3610_01021</name>
</gene>
<feature type="transmembrane region" description="Helical" evidence="1">
    <location>
        <begin position="27"/>
        <end position="46"/>
    </location>
</feature>
<sequence length="755" mass="79068">MKASSPSVAERSLIGSRVAGLQDTRRWLLLLLLSEAWLFAALVGALRWRVLSGFDRFALLASAIAIVLGWVLSRRAVGLWFVMGGPLLLVIATLVNGGAASEAQWIAVSTSAGHVAFALVLLCSPAWGIAAIVGSTVALAVSWSLRPGNVVPGALLVADGRIALLSLDVTAFVLWLAWNVLMRRARLEDASRARLAERIQAEREKQERTKALRAAAVTVHERLLSTLRYLIQAPTPDREGLRTLIATSEPFAFDGSGEDLEHSVRVATAARIASGIVQLDTSVIDLPVTDATRAAGRAAIVECALNAVLHGGATEVKVAGEHLGDIVRIHVTDNGKGIAEDALPGLGWTSVIEQGLAEVDGTWSFTSEPGHTLVTLTMPSASAHTTSSIVDDGFSQGRTLLAAPLLATGAVGIAFNVIGLPSGILSILIVALVIAAIVMGAVVIVRGKRPSLLNATWPLLFLAATPWLASLAVPTGAAMQAVAPGMVTSGYALIAIALWCRRWQFIAGLTFWAVGMVALTAHTAPDQRQPLLIGLVNCLVIVPVVVVVSSIATKRFRRAQDELLLQREAMNTAVVRANAASLIESQLSACVAQSESIIARIADGADLDDAVRHELACLEGLIRATIQVDPVASGEFARVAARLCNTAFSKSIPAQVGTLISSSDSSPLPSALVKALEEAIGSADSVTVRAMTLADEDHLSLHLHGGSLDAQTLATFTTDRLQGVSLDTEEEPGKGVLVLVGRRLGDASASVGSVS</sequence>
<dbReference type="AlphaFoldDB" id="A0A6J7H5F6"/>
<feature type="transmembrane region" description="Helical" evidence="1">
    <location>
        <begin position="162"/>
        <end position="182"/>
    </location>
</feature>
<feature type="domain" description="Histidine kinase/HSP90-like ATPase" evidence="2">
    <location>
        <begin position="299"/>
        <end position="380"/>
    </location>
</feature>
<keyword evidence="1" id="KW-0472">Membrane</keyword>
<accession>A0A6J7H5F6</accession>
<feature type="transmembrane region" description="Helical" evidence="1">
    <location>
        <begin position="78"/>
        <end position="95"/>
    </location>
</feature>
<feature type="transmembrane region" description="Helical" evidence="1">
    <location>
        <begin position="531"/>
        <end position="552"/>
    </location>
</feature>
<dbReference type="InterPro" id="IPR036890">
    <property type="entry name" value="HATPase_C_sf"/>
</dbReference>
<feature type="transmembrane region" description="Helical" evidence="1">
    <location>
        <begin position="400"/>
        <end position="418"/>
    </location>
</feature>
<organism evidence="3">
    <name type="scientific">freshwater metagenome</name>
    <dbReference type="NCBI Taxonomy" id="449393"/>
    <lineage>
        <taxon>unclassified sequences</taxon>
        <taxon>metagenomes</taxon>
        <taxon>ecological metagenomes</taxon>
    </lineage>
</organism>
<dbReference type="Gene3D" id="3.30.565.10">
    <property type="entry name" value="Histidine kinase-like ATPase, C-terminal domain"/>
    <property type="match status" value="1"/>
</dbReference>
<feature type="transmembrane region" description="Helical" evidence="1">
    <location>
        <begin position="506"/>
        <end position="525"/>
    </location>
</feature>
<name>A0A6J7H5F6_9ZZZZ</name>
<feature type="transmembrane region" description="Helical" evidence="1">
    <location>
        <begin position="424"/>
        <end position="445"/>
    </location>
</feature>
<keyword evidence="1" id="KW-0812">Transmembrane</keyword>
<evidence type="ECO:0000259" key="2">
    <source>
        <dbReference type="Pfam" id="PF02518"/>
    </source>
</evidence>
<feature type="transmembrane region" description="Helical" evidence="1">
    <location>
        <begin position="116"/>
        <end position="142"/>
    </location>
</feature>
<feature type="transmembrane region" description="Helical" evidence="1">
    <location>
        <begin position="481"/>
        <end position="499"/>
    </location>
</feature>
<keyword evidence="1" id="KW-1133">Transmembrane helix</keyword>
<protein>
    <submittedName>
        <fullName evidence="3">Unannotated protein</fullName>
    </submittedName>
</protein>
<evidence type="ECO:0000313" key="3">
    <source>
        <dbReference type="EMBL" id="CAB4914288.1"/>
    </source>
</evidence>
<dbReference type="InterPro" id="IPR003594">
    <property type="entry name" value="HATPase_dom"/>
</dbReference>
<dbReference type="SUPFAM" id="SSF55874">
    <property type="entry name" value="ATPase domain of HSP90 chaperone/DNA topoisomerase II/histidine kinase"/>
    <property type="match status" value="1"/>
</dbReference>
<evidence type="ECO:0000256" key="1">
    <source>
        <dbReference type="SAM" id="Phobius"/>
    </source>
</evidence>